<protein>
    <recommendedName>
        <fullName evidence="3">Ferredoxin</fullName>
    </recommendedName>
</protein>
<keyword evidence="5" id="KW-0479">Metal-binding</keyword>
<dbReference type="KEGG" id="hcv:FTV88_1739"/>
<dbReference type="EMBL" id="CP045875">
    <property type="protein sequence ID" value="QGG47837.1"/>
    <property type="molecule type" value="Genomic_DNA"/>
</dbReference>
<dbReference type="GO" id="GO:0046872">
    <property type="term" value="F:metal ion binding"/>
    <property type="evidence" value="ECO:0007669"/>
    <property type="project" value="UniProtKB-KW"/>
</dbReference>
<comment type="cofactor">
    <cofactor evidence="1">
        <name>[4Fe-4S] cluster</name>
        <dbReference type="ChEBI" id="CHEBI:49883"/>
    </cofactor>
</comment>
<evidence type="ECO:0000259" key="8">
    <source>
        <dbReference type="PROSITE" id="PS51379"/>
    </source>
</evidence>
<dbReference type="PANTHER" id="PTHR24960:SF79">
    <property type="entry name" value="PHOTOSYSTEM I IRON-SULFUR CENTER"/>
    <property type="match status" value="1"/>
</dbReference>
<dbReference type="AlphaFoldDB" id="A0A5Q2MYV0"/>
<dbReference type="Pfam" id="PF12838">
    <property type="entry name" value="Fer4_7"/>
    <property type="match status" value="1"/>
</dbReference>
<dbReference type="PANTHER" id="PTHR24960">
    <property type="entry name" value="PHOTOSYSTEM I IRON-SULFUR CENTER-RELATED"/>
    <property type="match status" value="1"/>
</dbReference>
<keyword evidence="10" id="KW-1185">Reference proteome</keyword>
<feature type="domain" description="4Fe-4S ferredoxin-type" evidence="8">
    <location>
        <begin position="212"/>
        <end position="241"/>
    </location>
</feature>
<accession>A0A5Q2MYV0</accession>
<keyword evidence="6" id="KW-0408">Iron</keyword>
<evidence type="ECO:0000256" key="2">
    <source>
        <dbReference type="ARBA" id="ARBA00003532"/>
    </source>
</evidence>
<evidence type="ECO:0000256" key="1">
    <source>
        <dbReference type="ARBA" id="ARBA00001966"/>
    </source>
</evidence>
<dbReference type="Gene3D" id="3.40.50.11440">
    <property type="match status" value="1"/>
</dbReference>
<gene>
    <name evidence="9" type="ORF">FTV88_1739</name>
</gene>
<dbReference type="InterPro" id="IPR017896">
    <property type="entry name" value="4Fe4S_Fe-S-bd"/>
</dbReference>
<dbReference type="Proteomes" id="UP000366051">
    <property type="component" value="Chromosome"/>
</dbReference>
<dbReference type="Pfam" id="PF04015">
    <property type="entry name" value="DUF362"/>
    <property type="match status" value="1"/>
</dbReference>
<evidence type="ECO:0000256" key="4">
    <source>
        <dbReference type="ARBA" id="ARBA00022485"/>
    </source>
</evidence>
<dbReference type="InterPro" id="IPR007160">
    <property type="entry name" value="DUF362"/>
</dbReference>
<keyword evidence="7" id="KW-0411">Iron-sulfur</keyword>
<feature type="domain" description="4Fe-4S ferredoxin-type" evidence="8">
    <location>
        <begin position="185"/>
        <end position="210"/>
    </location>
</feature>
<dbReference type="InterPro" id="IPR017900">
    <property type="entry name" value="4Fe4S_Fe_S_CS"/>
</dbReference>
<evidence type="ECO:0000256" key="5">
    <source>
        <dbReference type="ARBA" id="ARBA00022723"/>
    </source>
</evidence>
<evidence type="ECO:0000256" key="6">
    <source>
        <dbReference type="ARBA" id="ARBA00023004"/>
    </source>
</evidence>
<evidence type="ECO:0000256" key="7">
    <source>
        <dbReference type="ARBA" id="ARBA00023014"/>
    </source>
</evidence>
<reference evidence="10" key="1">
    <citation type="submission" date="2019-11" db="EMBL/GenBank/DDBJ databases">
        <title>Genome sequence of Heliorestis convoluta strain HH, an alkaliphilic and minimalistic phototrophic bacterium from a soda lake in Egypt.</title>
        <authorList>
            <person name="Dewey E.D."/>
            <person name="Stokes L.M."/>
            <person name="Burchell B.M."/>
            <person name="Shaffer K.N."/>
            <person name="Huntington A.M."/>
            <person name="Baker J.M."/>
            <person name="Nadendla S."/>
            <person name="Giglio M.G."/>
            <person name="Touchman J.W."/>
            <person name="Blankenship R.E."/>
            <person name="Madigan M.T."/>
            <person name="Sattley W.M."/>
        </authorList>
    </citation>
    <scope>NUCLEOTIDE SEQUENCE [LARGE SCALE GENOMIC DNA]</scope>
    <source>
        <strain evidence="10">HH</strain>
    </source>
</reference>
<dbReference type="InterPro" id="IPR050157">
    <property type="entry name" value="PSI_iron-sulfur_center"/>
</dbReference>
<dbReference type="SUPFAM" id="SSF54862">
    <property type="entry name" value="4Fe-4S ferredoxins"/>
    <property type="match status" value="1"/>
</dbReference>
<sequence length="373" mass="40410">MSDVYFISRRAKAGKGLVDKLRLLMDKASLMDVVEPKDLVALKLHFGERGNTGTLRPPFVGAVVDTVRKKEGKPFLTDTNTLYRGSRANAADHLDTAMENGYAYAVVKAPIVIADGLMGKDYRSIPIQGKHLQEVKIASAGLDADAMIVLSHFKGHELTGFGGAIKNLAMGLASRSGKLIQHSDVKPVVGKTCKSCAKCLPWCPVDAISMGEQAVIAGELCIGCGECTLTCPHKAIGINWKQETVLLQEKMAEYAYGAIQDKLKNRKIAFINFVTDVTPECDCCSWSDAPIVADIGILASFDPIALDQACYDLVNEAPGLLNNRIEDRDPAGARKGVDKFRVIHPNVDGTVQLQHGETMGLGNRSYNLIRLPE</sequence>
<name>A0A5Q2MYV0_9FIRM</name>
<dbReference type="PROSITE" id="PS51379">
    <property type="entry name" value="4FE4S_FER_2"/>
    <property type="match status" value="2"/>
</dbReference>
<evidence type="ECO:0000313" key="10">
    <source>
        <dbReference type="Proteomes" id="UP000366051"/>
    </source>
</evidence>
<organism evidence="9 10">
    <name type="scientific">Heliorestis convoluta</name>
    <dbReference type="NCBI Taxonomy" id="356322"/>
    <lineage>
        <taxon>Bacteria</taxon>
        <taxon>Bacillati</taxon>
        <taxon>Bacillota</taxon>
        <taxon>Clostridia</taxon>
        <taxon>Eubacteriales</taxon>
        <taxon>Heliobacteriaceae</taxon>
        <taxon>Heliorestis</taxon>
    </lineage>
</organism>
<dbReference type="Gene3D" id="3.30.70.20">
    <property type="match status" value="1"/>
</dbReference>
<keyword evidence="4" id="KW-0004">4Fe-4S</keyword>
<evidence type="ECO:0000313" key="9">
    <source>
        <dbReference type="EMBL" id="QGG47837.1"/>
    </source>
</evidence>
<dbReference type="OrthoDB" id="9781559at2"/>
<dbReference type="PROSITE" id="PS00198">
    <property type="entry name" value="4FE4S_FER_1"/>
    <property type="match status" value="1"/>
</dbReference>
<comment type="function">
    <text evidence="2">Ferredoxins are iron-sulfur proteins that transfer electrons in a wide variety of metabolic reactions.</text>
</comment>
<dbReference type="GO" id="GO:0051539">
    <property type="term" value="F:4 iron, 4 sulfur cluster binding"/>
    <property type="evidence" value="ECO:0007669"/>
    <property type="project" value="UniProtKB-KW"/>
</dbReference>
<proteinExistence type="predicted"/>
<evidence type="ECO:0000256" key="3">
    <source>
        <dbReference type="ARBA" id="ARBA00013529"/>
    </source>
</evidence>